<organism evidence="2 3">
    <name type="scientific">Jiulongibacter sediminis</name>
    <dbReference type="NCBI Taxonomy" id="1605367"/>
    <lineage>
        <taxon>Bacteria</taxon>
        <taxon>Pseudomonadati</taxon>
        <taxon>Bacteroidota</taxon>
        <taxon>Cytophagia</taxon>
        <taxon>Cytophagales</taxon>
        <taxon>Leadbetterellaceae</taxon>
        <taxon>Jiulongibacter</taxon>
    </lineage>
</organism>
<sequence>MFLSTNTWSGGTESNEILVNPYQVVQTKGGLAAFKKEIFYVAVLAALAIAIGVFTIFQYKNRVRQMLFVALNSLLIGAAVAVSVYHVKYDAMTLHGAGEGKFEIGLYAGFAALALNWLANRFIKKDEKMVKDADRMR</sequence>
<feature type="transmembrane region" description="Helical" evidence="1">
    <location>
        <begin position="104"/>
        <end position="123"/>
    </location>
</feature>
<evidence type="ECO:0000313" key="2">
    <source>
        <dbReference type="EMBL" id="KPM49002.1"/>
    </source>
</evidence>
<comment type="caution">
    <text evidence="2">The sequence shown here is derived from an EMBL/GenBank/DDBJ whole genome shotgun (WGS) entry which is preliminary data.</text>
</comment>
<keyword evidence="3" id="KW-1185">Reference proteome</keyword>
<keyword evidence="1" id="KW-1133">Transmembrane helix</keyword>
<name>A0A0P7BWJ1_9BACT</name>
<dbReference type="InterPro" id="IPR025635">
    <property type="entry name" value="DUF4293"/>
</dbReference>
<keyword evidence="1" id="KW-0472">Membrane</keyword>
<reference evidence="2 3" key="1">
    <citation type="submission" date="2015-07" db="EMBL/GenBank/DDBJ databases">
        <title>The draft genome sequence of Leadbetterella sp. JN14-9.</title>
        <authorList>
            <person name="Liu Y."/>
            <person name="Du J."/>
            <person name="Shao Z."/>
        </authorList>
    </citation>
    <scope>NUCLEOTIDE SEQUENCE [LARGE SCALE GENOMIC DNA]</scope>
    <source>
        <strain evidence="2 3">JN14-9</strain>
    </source>
</reference>
<proteinExistence type="predicted"/>
<accession>A0A0P7BWJ1</accession>
<dbReference type="EMBL" id="LGTQ01000006">
    <property type="protein sequence ID" value="KPM49002.1"/>
    <property type="molecule type" value="Genomic_DNA"/>
</dbReference>
<feature type="transmembrane region" description="Helical" evidence="1">
    <location>
        <begin position="38"/>
        <end position="59"/>
    </location>
</feature>
<protein>
    <recommendedName>
        <fullName evidence="4">DUF4293 domain-containing protein</fullName>
    </recommendedName>
</protein>
<evidence type="ECO:0008006" key="4">
    <source>
        <dbReference type="Google" id="ProtNLM"/>
    </source>
</evidence>
<gene>
    <name evidence="2" type="ORF">AFM12_06940</name>
</gene>
<dbReference type="PATRIC" id="fig|1605367.3.peg.2759"/>
<dbReference type="Pfam" id="PF14126">
    <property type="entry name" value="DUF4293"/>
    <property type="match status" value="1"/>
</dbReference>
<feature type="transmembrane region" description="Helical" evidence="1">
    <location>
        <begin position="66"/>
        <end position="84"/>
    </location>
</feature>
<evidence type="ECO:0000256" key="1">
    <source>
        <dbReference type="SAM" id="Phobius"/>
    </source>
</evidence>
<dbReference type="Proteomes" id="UP000050454">
    <property type="component" value="Unassembled WGS sequence"/>
</dbReference>
<dbReference type="STRING" id="1605367.AFM12_06940"/>
<keyword evidence="1" id="KW-0812">Transmembrane</keyword>
<dbReference type="AlphaFoldDB" id="A0A0P7BWJ1"/>
<evidence type="ECO:0000313" key="3">
    <source>
        <dbReference type="Proteomes" id="UP000050454"/>
    </source>
</evidence>